<reference evidence="1" key="1">
    <citation type="submission" date="2021-02" db="EMBL/GenBank/DDBJ databases">
        <title>Psilocybe cubensis genome.</title>
        <authorList>
            <person name="Mckernan K.J."/>
            <person name="Crawford S."/>
            <person name="Trippe A."/>
            <person name="Kane L.T."/>
            <person name="Mclaughlin S."/>
        </authorList>
    </citation>
    <scope>NUCLEOTIDE SEQUENCE [LARGE SCALE GENOMIC DNA]</scope>
    <source>
        <strain evidence="1">MGC-MH-2018</strain>
    </source>
</reference>
<proteinExistence type="predicted"/>
<organism evidence="1">
    <name type="scientific">Psilocybe cubensis</name>
    <name type="common">Psychedelic mushroom</name>
    <name type="synonym">Stropharia cubensis</name>
    <dbReference type="NCBI Taxonomy" id="181762"/>
    <lineage>
        <taxon>Eukaryota</taxon>
        <taxon>Fungi</taxon>
        <taxon>Dikarya</taxon>
        <taxon>Basidiomycota</taxon>
        <taxon>Agaricomycotina</taxon>
        <taxon>Agaricomycetes</taxon>
        <taxon>Agaricomycetidae</taxon>
        <taxon>Agaricales</taxon>
        <taxon>Agaricineae</taxon>
        <taxon>Strophariaceae</taxon>
        <taxon>Psilocybe</taxon>
    </lineage>
</organism>
<dbReference type="AlphaFoldDB" id="A0A8H8CF45"/>
<protein>
    <submittedName>
        <fullName evidence="1">Uncharacterized protein</fullName>
    </submittedName>
</protein>
<comment type="caution">
    <text evidence="1">The sequence shown here is derived from an EMBL/GenBank/DDBJ whole genome shotgun (WGS) entry which is preliminary data.</text>
</comment>
<evidence type="ECO:0000313" key="1">
    <source>
        <dbReference type="EMBL" id="KAG5163248.1"/>
    </source>
</evidence>
<sequence>MADYVAPSIAQSLRSESDLEGFLRHANKVLLDNAQVALAFRATAGVLKAAIRDDCSKHMVLRKELKKKGSQLDHVFEVQYFAATFLHTLAEHICANPNFKPDVTDISFAVLLVNSQANLCPLGIFEHKFKTAFFRAAQTKKFKDPENLEDNLSNLLGYLKSYGAIFQKFLEDIKQDIVNYPHYSFKKLFIDNLLETPWCRPDDWDAILTDARLHQTPFSKNMTMKNYIPQSWWDDNTYFKGVAKQIVGGETEDEYITSAQQVECYNPNGLNENVTIYKDVIPEQYLALLGLVKENTWLE</sequence>
<accession>A0A8H8CF45</accession>
<dbReference type="OrthoDB" id="3107823at2759"/>
<dbReference type="EMBL" id="JAFIQS010000015">
    <property type="protein sequence ID" value="KAG5163248.1"/>
    <property type="molecule type" value="Genomic_DNA"/>
</dbReference>
<gene>
    <name evidence="1" type="ORF">JR316_011592</name>
</gene>
<name>A0A8H8CF45_PSICU</name>